<dbReference type="Gene3D" id="3.40.630.10">
    <property type="entry name" value="Zn peptidases"/>
    <property type="match status" value="1"/>
</dbReference>
<dbReference type="Proteomes" id="UP000006078">
    <property type="component" value="Unassembled WGS sequence"/>
</dbReference>
<name>I7L822_9CORY</name>
<evidence type="ECO:0000313" key="7">
    <source>
        <dbReference type="EMBL" id="EJZ82748.1"/>
    </source>
</evidence>
<dbReference type="eggNOG" id="COG0624">
    <property type="taxonomic scope" value="Bacteria"/>
</dbReference>
<proteinExistence type="predicted"/>
<dbReference type="SUPFAM" id="SSF53187">
    <property type="entry name" value="Zn-dependent exopeptidases"/>
    <property type="match status" value="1"/>
</dbReference>
<protein>
    <submittedName>
        <fullName evidence="6">Succinyl-diaminopimelate desuccinylase</fullName>
        <ecNumber evidence="6">3.5.1.18</ecNumber>
    </submittedName>
</protein>
<evidence type="ECO:0000313" key="9">
    <source>
        <dbReference type="Proteomes" id="UP000011016"/>
    </source>
</evidence>
<dbReference type="PANTHER" id="PTHR43808">
    <property type="entry name" value="ACETYLORNITHINE DEACETYLASE"/>
    <property type="match status" value="1"/>
</dbReference>
<dbReference type="Pfam" id="PF07687">
    <property type="entry name" value="M20_dimer"/>
    <property type="match status" value="1"/>
</dbReference>
<dbReference type="Proteomes" id="UP000011016">
    <property type="component" value="Unassembled WGS sequence"/>
</dbReference>
<gene>
    <name evidence="6" type="primary">argE</name>
    <name evidence="6" type="ORF">BN46_0208</name>
    <name evidence="7" type="ORF">HMPREF9719_00329</name>
</gene>
<sequence>MNDEELEFFVSLIGRDTTSGALAAQREAQDACVEFLRSGGRELEVTSSDRTYPWTLVRTTAPGDPVLFASHIDTVPVGEESDWSSPPRDALITDGRLHGRGSVDMKAGLMASLVALRRAADKGLPAAALLTSDEEIGLKGADAAATELGSLPVSLAVIGEPTANHVCYGHPGVSWIEVHARGRAAHGSQPHEGENAIAALSEGLISRLHEFPAGHDDYLGEDTINLGVIRGGSVPNIVPDRAVATLDVRTAAGSGPALAWLRGLDERLEVVQLLDIPPLERRPAPAVLERFPTGSAMSGATDAAMLQRILGEAPIVVWGPGGTDQMHRVDERVELSQIDEAIENYWAVTRELGAS</sequence>
<keyword evidence="4" id="KW-0862">Zinc</keyword>
<dbReference type="EC" id="3.5.1.18" evidence="6"/>
<dbReference type="PROSITE" id="PS00758">
    <property type="entry name" value="ARGE_DAPE_CPG2_1"/>
    <property type="match status" value="1"/>
</dbReference>
<evidence type="ECO:0000256" key="4">
    <source>
        <dbReference type="ARBA" id="ARBA00022833"/>
    </source>
</evidence>
<dbReference type="GO" id="GO:0006526">
    <property type="term" value="P:L-arginine biosynthetic process"/>
    <property type="evidence" value="ECO:0007669"/>
    <property type="project" value="TreeGrafter"/>
</dbReference>
<evidence type="ECO:0000313" key="6">
    <source>
        <dbReference type="EMBL" id="CCI82957.1"/>
    </source>
</evidence>
<dbReference type="HOGENOM" id="CLU_021802_2_4_11"/>
<dbReference type="InterPro" id="IPR001261">
    <property type="entry name" value="ArgE/DapE_CS"/>
</dbReference>
<dbReference type="GO" id="GO:0008777">
    <property type="term" value="F:acetylornithine deacetylase activity"/>
    <property type="evidence" value="ECO:0007669"/>
    <property type="project" value="TreeGrafter"/>
</dbReference>
<dbReference type="InterPro" id="IPR011650">
    <property type="entry name" value="Peptidase_M20_dimer"/>
</dbReference>
<dbReference type="OrthoDB" id="7055905at2"/>
<evidence type="ECO:0000259" key="5">
    <source>
        <dbReference type="Pfam" id="PF07687"/>
    </source>
</evidence>
<dbReference type="RefSeq" id="WP_004600219.1">
    <property type="nucleotide sequence ID" value="NZ_HF541865.1"/>
</dbReference>
<dbReference type="EMBL" id="CAJZ01000027">
    <property type="protein sequence ID" value="CCI82957.1"/>
    <property type="molecule type" value="Genomic_DNA"/>
</dbReference>
<evidence type="ECO:0000313" key="8">
    <source>
        <dbReference type="Proteomes" id="UP000006078"/>
    </source>
</evidence>
<dbReference type="EMBL" id="AHAE01000020">
    <property type="protein sequence ID" value="EJZ82748.1"/>
    <property type="molecule type" value="Genomic_DNA"/>
</dbReference>
<evidence type="ECO:0000256" key="3">
    <source>
        <dbReference type="ARBA" id="ARBA00022801"/>
    </source>
</evidence>
<evidence type="ECO:0000256" key="1">
    <source>
        <dbReference type="ARBA" id="ARBA00001947"/>
    </source>
</evidence>
<feature type="domain" description="Peptidase M20 dimerisation" evidence="5">
    <location>
        <begin position="168"/>
        <end position="253"/>
    </location>
</feature>
<dbReference type="Gene3D" id="3.30.70.360">
    <property type="match status" value="1"/>
</dbReference>
<dbReference type="GO" id="GO:0046872">
    <property type="term" value="F:metal ion binding"/>
    <property type="evidence" value="ECO:0007669"/>
    <property type="project" value="UniProtKB-KW"/>
</dbReference>
<comment type="caution">
    <text evidence="6">The sequence shown here is derived from an EMBL/GenBank/DDBJ whole genome shotgun (WGS) entry which is preliminary data.</text>
</comment>
<accession>I7L822</accession>
<dbReference type="InterPro" id="IPR050072">
    <property type="entry name" value="Peptidase_M20A"/>
</dbReference>
<keyword evidence="2" id="KW-0479">Metal-binding</keyword>
<keyword evidence="3 6" id="KW-0378">Hydrolase</keyword>
<comment type="cofactor">
    <cofactor evidence="1">
        <name>Zn(2+)</name>
        <dbReference type="ChEBI" id="CHEBI:29105"/>
    </cofactor>
</comment>
<dbReference type="InterPro" id="IPR002933">
    <property type="entry name" value="Peptidase_M20"/>
</dbReference>
<keyword evidence="8" id="KW-1185">Reference proteome</keyword>
<dbReference type="STRING" id="29321.AAV33_05810"/>
<reference evidence="6 9" key="1">
    <citation type="journal article" date="2012" name="J. Bacteriol.">
        <title>Draft Genome Sequence of Turicella otitidis ATCC 51513, Isolated from Middle Ear Fluid from a Child with Otitis Media.</title>
        <authorList>
            <person name="Brinkrolf K."/>
            <person name="Schneider J."/>
            <person name="Knecht M."/>
            <person name="Ruckert C."/>
            <person name="Tauch A."/>
        </authorList>
    </citation>
    <scope>NUCLEOTIDE SEQUENCE [LARGE SCALE GENOMIC DNA]</scope>
    <source>
        <strain evidence="6 9">ATCC 51513</strain>
    </source>
</reference>
<evidence type="ECO:0000256" key="2">
    <source>
        <dbReference type="ARBA" id="ARBA00022723"/>
    </source>
</evidence>
<dbReference type="SUPFAM" id="SSF55031">
    <property type="entry name" value="Bacterial exopeptidase dimerisation domain"/>
    <property type="match status" value="1"/>
</dbReference>
<dbReference type="GO" id="GO:0009014">
    <property type="term" value="F:succinyl-diaminopimelate desuccinylase activity"/>
    <property type="evidence" value="ECO:0007669"/>
    <property type="project" value="UniProtKB-EC"/>
</dbReference>
<dbReference type="AlphaFoldDB" id="I7L822"/>
<dbReference type="Pfam" id="PF01546">
    <property type="entry name" value="Peptidase_M20"/>
    <property type="match status" value="1"/>
</dbReference>
<reference evidence="7 8" key="2">
    <citation type="submission" date="2012-08" db="EMBL/GenBank/DDBJ databases">
        <title>The Genome Sequence of Turicella otitidis ATCC 51513.</title>
        <authorList>
            <consortium name="The Broad Institute Genome Sequencing Platform"/>
            <person name="Earl A."/>
            <person name="Ward D."/>
            <person name="Feldgarden M."/>
            <person name="Gevers D."/>
            <person name="Huys G."/>
            <person name="Walker B."/>
            <person name="Young S.K."/>
            <person name="Zeng Q."/>
            <person name="Gargeya S."/>
            <person name="Fitzgerald M."/>
            <person name="Haas B."/>
            <person name="Abouelleil A."/>
            <person name="Alvarado L."/>
            <person name="Arachchi H.M."/>
            <person name="Berlin A.M."/>
            <person name="Chapman S.B."/>
            <person name="Goldberg J."/>
            <person name="Griggs A."/>
            <person name="Gujja S."/>
            <person name="Hansen M."/>
            <person name="Howarth C."/>
            <person name="Imamovic A."/>
            <person name="Larimer J."/>
            <person name="McCowen C."/>
            <person name="Montmayeur A."/>
            <person name="Murphy C."/>
            <person name="Neiman D."/>
            <person name="Pearson M."/>
            <person name="Priest M."/>
            <person name="Roberts A."/>
            <person name="Saif S."/>
            <person name="Shea T."/>
            <person name="Sisk P."/>
            <person name="Sykes S."/>
            <person name="Wortman J."/>
            <person name="Nusbaum C."/>
            <person name="Birren B."/>
        </authorList>
    </citation>
    <scope>NUCLEOTIDE SEQUENCE [LARGE SCALE GENOMIC DNA]</scope>
    <source>
        <strain evidence="7 8">ATCC 51513</strain>
    </source>
</reference>
<organism evidence="6 9">
    <name type="scientific">Corynebacterium otitidis ATCC 51513</name>
    <dbReference type="NCBI Taxonomy" id="883169"/>
    <lineage>
        <taxon>Bacteria</taxon>
        <taxon>Bacillati</taxon>
        <taxon>Actinomycetota</taxon>
        <taxon>Actinomycetes</taxon>
        <taxon>Mycobacteriales</taxon>
        <taxon>Corynebacteriaceae</taxon>
        <taxon>Corynebacterium</taxon>
    </lineage>
</organism>
<dbReference type="InterPro" id="IPR036264">
    <property type="entry name" value="Bact_exopeptidase_dim_dom"/>
</dbReference>